<feature type="repeat" description="WD" evidence="14">
    <location>
        <begin position="53"/>
        <end position="87"/>
    </location>
</feature>
<evidence type="ECO:0000256" key="10">
    <source>
        <dbReference type="ARBA" id="ARBA00023010"/>
    </source>
</evidence>
<keyword evidence="5" id="KW-0813">Transport</keyword>
<protein>
    <recommendedName>
        <fullName evidence="4">Protein SEC13 homolog</fullName>
    </recommendedName>
</protein>
<dbReference type="Gene3D" id="2.130.10.10">
    <property type="entry name" value="YVTN repeat-like/Quinoprotein amine dehydrogenase"/>
    <property type="match status" value="1"/>
</dbReference>
<gene>
    <name evidence="15" type="primary">Sec13</name>
    <name evidence="15" type="ORF">FJT64_002759</name>
</gene>
<evidence type="ECO:0000256" key="4">
    <source>
        <dbReference type="ARBA" id="ARBA00019195"/>
    </source>
</evidence>
<evidence type="ECO:0000256" key="6">
    <source>
        <dbReference type="ARBA" id="ARBA00022574"/>
    </source>
</evidence>
<reference evidence="15 16" key="1">
    <citation type="submission" date="2019-07" db="EMBL/GenBank/DDBJ databases">
        <title>Draft genome assembly of a fouling barnacle, Amphibalanus amphitrite (Darwin, 1854): The first reference genome for Thecostraca.</title>
        <authorList>
            <person name="Kim W."/>
        </authorList>
    </citation>
    <scope>NUCLEOTIDE SEQUENCE [LARGE SCALE GENOMIC DNA]</scope>
    <source>
        <strain evidence="15">SNU_AA5</strain>
        <tissue evidence="15">Soma without cirri and trophi</tissue>
    </source>
</reference>
<evidence type="ECO:0000256" key="11">
    <source>
        <dbReference type="ARBA" id="ARBA00023132"/>
    </source>
</evidence>
<dbReference type="EMBL" id="VIIS01000847">
    <property type="protein sequence ID" value="KAF0304419.1"/>
    <property type="molecule type" value="Genomic_DNA"/>
</dbReference>
<sequence length="317" mass="34755">MVSLISTVDTGHEDMIHDAQIDFYGTRLATCSSDATVRVFSVRNGSQTLEAELREHQGPVWQVAWAHPMYGPILASCSYDRRVIIWKETGGRWSKLHEHASHDSSVNSVCWAPYELGLVLVCCSSDGSVSVVSYTAAGTWDFKKINNAHTIGCNAVSWAPEVSAGSVLEGQPQKVTKRFVSGGCDNLVKIWREEDDQWVEEAKLDAHSDWVRDVAWAPSVGLKRQLIASCSQDRRVIIWSNDGTGTAWTPHELPTFSDVIWHVSWAVTGNILAVSGGDNKASLWKETLEGKWVCLNEVNLGKGQAGSMPGDAGTKTL</sequence>
<dbReference type="GO" id="GO:0005198">
    <property type="term" value="F:structural molecule activity"/>
    <property type="evidence" value="ECO:0007669"/>
    <property type="project" value="InterPro"/>
</dbReference>
<evidence type="ECO:0000256" key="9">
    <source>
        <dbReference type="ARBA" id="ARBA00022927"/>
    </source>
</evidence>
<dbReference type="OrthoDB" id="364224at2759"/>
<comment type="similarity">
    <text evidence="3">Belongs to the WD repeat SEC13 family.</text>
</comment>
<keyword evidence="12" id="KW-0458">Lysosome</keyword>
<dbReference type="SMART" id="SM00320">
    <property type="entry name" value="WD40"/>
    <property type="match status" value="6"/>
</dbReference>
<evidence type="ECO:0000256" key="13">
    <source>
        <dbReference type="ARBA" id="ARBA00023242"/>
    </source>
</evidence>
<keyword evidence="10" id="KW-0811">Translocation</keyword>
<evidence type="ECO:0000256" key="12">
    <source>
        <dbReference type="ARBA" id="ARBA00023228"/>
    </source>
</evidence>
<dbReference type="GO" id="GO:0032008">
    <property type="term" value="P:positive regulation of TOR signaling"/>
    <property type="evidence" value="ECO:0007669"/>
    <property type="project" value="TreeGrafter"/>
</dbReference>
<keyword evidence="11" id="KW-0906">Nuclear pore complex</keyword>
<name>A0A6A4WGP8_AMPAM</name>
<evidence type="ECO:0000256" key="7">
    <source>
        <dbReference type="ARBA" id="ARBA00022737"/>
    </source>
</evidence>
<dbReference type="GO" id="GO:0051028">
    <property type="term" value="P:mRNA transport"/>
    <property type="evidence" value="ECO:0007669"/>
    <property type="project" value="UniProtKB-KW"/>
</dbReference>
<dbReference type="GO" id="GO:0030127">
    <property type="term" value="C:COPII vesicle coat"/>
    <property type="evidence" value="ECO:0007669"/>
    <property type="project" value="TreeGrafter"/>
</dbReference>
<evidence type="ECO:0000256" key="1">
    <source>
        <dbReference type="ARBA" id="ARBA00004371"/>
    </source>
</evidence>
<keyword evidence="16" id="KW-1185">Reference proteome</keyword>
<dbReference type="Pfam" id="PF00400">
    <property type="entry name" value="WD40"/>
    <property type="match status" value="5"/>
</dbReference>
<dbReference type="PANTHER" id="PTHR11024:SF2">
    <property type="entry name" value="PROTEIN SEC13 HOMOLOG"/>
    <property type="match status" value="1"/>
</dbReference>
<dbReference type="InterPro" id="IPR015943">
    <property type="entry name" value="WD40/YVTN_repeat-like_dom_sf"/>
</dbReference>
<keyword evidence="13" id="KW-0539">Nucleus</keyword>
<evidence type="ECO:0000256" key="5">
    <source>
        <dbReference type="ARBA" id="ARBA00022448"/>
    </source>
</evidence>
<comment type="caution">
    <text evidence="15">The sequence shown here is derived from an EMBL/GenBank/DDBJ whole genome shotgun (WGS) entry which is preliminary data.</text>
</comment>
<accession>A0A6A4WGP8</accession>
<evidence type="ECO:0000256" key="14">
    <source>
        <dbReference type="PROSITE-ProRule" id="PRU00221"/>
    </source>
</evidence>
<dbReference type="FunFam" id="2.130.10.10:FF:000017">
    <property type="entry name" value="SEC13 homolog (S. cerevisiae)"/>
    <property type="match status" value="1"/>
</dbReference>
<dbReference type="SUPFAM" id="SSF50978">
    <property type="entry name" value="WD40 repeat-like"/>
    <property type="match status" value="1"/>
</dbReference>
<keyword evidence="8" id="KW-0509">mRNA transport</keyword>
<dbReference type="GO" id="GO:0031080">
    <property type="term" value="C:nuclear pore outer ring"/>
    <property type="evidence" value="ECO:0007669"/>
    <property type="project" value="TreeGrafter"/>
</dbReference>
<evidence type="ECO:0000313" key="15">
    <source>
        <dbReference type="EMBL" id="KAF0304419.1"/>
    </source>
</evidence>
<feature type="repeat" description="WD" evidence="14">
    <location>
        <begin position="204"/>
        <end position="240"/>
    </location>
</feature>
<dbReference type="Proteomes" id="UP000440578">
    <property type="component" value="Unassembled WGS sequence"/>
</dbReference>
<evidence type="ECO:0000313" key="16">
    <source>
        <dbReference type="Proteomes" id="UP000440578"/>
    </source>
</evidence>
<dbReference type="AlphaFoldDB" id="A0A6A4WGP8"/>
<dbReference type="GO" id="GO:0006606">
    <property type="term" value="P:protein import into nucleus"/>
    <property type="evidence" value="ECO:0007669"/>
    <property type="project" value="TreeGrafter"/>
</dbReference>
<dbReference type="InterPro" id="IPR037363">
    <property type="entry name" value="Sec13/Seh1_fam"/>
</dbReference>
<organism evidence="15 16">
    <name type="scientific">Amphibalanus amphitrite</name>
    <name type="common">Striped barnacle</name>
    <name type="synonym">Balanus amphitrite</name>
    <dbReference type="NCBI Taxonomy" id="1232801"/>
    <lineage>
        <taxon>Eukaryota</taxon>
        <taxon>Metazoa</taxon>
        <taxon>Ecdysozoa</taxon>
        <taxon>Arthropoda</taxon>
        <taxon>Crustacea</taxon>
        <taxon>Multicrustacea</taxon>
        <taxon>Cirripedia</taxon>
        <taxon>Thoracica</taxon>
        <taxon>Thoracicalcarea</taxon>
        <taxon>Balanomorpha</taxon>
        <taxon>Balanoidea</taxon>
        <taxon>Balanidae</taxon>
        <taxon>Amphibalaninae</taxon>
        <taxon>Amphibalanus</taxon>
    </lineage>
</organism>
<keyword evidence="6 14" id="KW-0853">WD repeat</keyword>
<comment type="subcellular location">
    <subcellularLocation>
        <location evidence="1">Lysosome</location>
    </subcellularLocation>
    <subcellularLocation>
        <location evidence="2">Nucleus</location>
        <location evidence="2">Nuclear pore complex</location>
    </subcellularLocation>
</comment>
<proteinExistence type="inferred from homology"/>
<dbReference type="InterPro" id="IPR036322">
    <property type="entry name" value="WD40_repeat_dom_sf"/>
</dbReference>
<dbReference type="PANTHER" id="PTHR11024">
    <property type="entry name" value="NUCLEAR PORE COMPLEX PROTEIN SEC13 / SEH1 FAMILY MEMBER"/>
    <property type="match status" value="1"/>
</dbReference>
<evidence type="ECO:0000256" key="8">
    <source>
        <dbReference type="ARBA" id="ARBA00022816"/>
    </source>
</evidence>
<keyword evidence="9" id="KW-0653">Protein transport</keyword>
<evidence type="ECO:0000256" key="3">
    <source>
        <dbReference type="ARBA" id="ARBA00010102"/>
    </source>
</evidence>
<feature type="repeat" description="WD" evidence="14">
    <location>
        <begin position="9"/>
        <end position="50"/>
    </location>
</feature>
<dbReference type="GO" id="GO:0032527">
    <property type="term" value="P:protein exit from endoplasmic reticulum"/>
    <property type="evidence" value="ECO:0007669"/>
    <property type="project" value="TreeGrafter"/>
</dbReference>
<dbReference type="InterPro" id="IPR001680">
    <property type="entry name" value="WD40_rpt"/>
</dbReference>
<keyword evidence="7" id="KW-0677">Repeat</keyword>
<evidence type="ECO:0000256" key="2">
    <source>
        <dbReference type="ARBA" id="ARBA00004567"/>
    </source>
</evidence>
<dbReference type="GO" id="GO:0005764">
    <property type="term" value="C:lysosome"/>
    <property type="evidence" value="ECO:0007669"/>
    <property type="project" value="UniProtKB-SubCell"/>
</dbReference>
<dbReference type="GO" id="GO:0090114">
    <property type="term" value="P:COPII-coated vesicle budding"/>
    <property type="evidence" value="ECO:0007669"/>
    <property type="project" value="TreeGrafter"/>
</dbReference>
<dbReference type="PROSITE" id="PS50082">
    <property type="entry name" value="WD_REPEATS_2"/>
    <property type="match status" value="3"/>
</dbReference>